<keyword evidence="5" id="KW-0472">Membrane</keyword>
<gene>
    <name evidence="8" type="ORF">DKX38_006569</name>
</gene>
<accession>A0A5N5N2Z1</accession>
<dbReference type="GO" id="GO:0005886">
    <property type="term" value="C:plasma membrane"/>
    <property type="evidence" value="ECO:0007669"/>
    <property type="project" value="UniProtKB-SubCell"/>
</dbReference>
<comment type="similarity">
    <text evidence="6">Belongs to the Hyccin family.</text>
</comment>
<dbReference type="GO" id="GO:0046854">
    <property type="term" value="P:phosphatidylinositol phosphate biosynthetic process"/>
    <property type="evidence" value="ECO:0007669"/>
    <property type="project" value="TreeGrafter"/>
</dbReference>
<name>A0A5N5N2Z1_9ROSI</name>
<dbReference type="Pfam" id="PF09790">
    <property type="entry name" value="Hyccin"/>
    <property type="match status" value="2"/>
</dbReference>
<reference evidence="9" key="1">
    <citation type="journal article" date="2019" name="Gigascience">
        <title>De novo genome assembly of the endangered Acer yangbiense, a plant species with extremely small populations endemic to Yunnan Province, China.</title>
        <authorList>
            <person name="Yang J."/>
            <person name="Wariss H.M."/>
            <person name="Tao L."/>
            <person name="Zhang R."/>
            <person name="Yun Q."/>
            <person name="Hollingsworth P."/>
            <person name="Dao Z."/>
            <person name="Luo G."/>
            <person name="Guo H."/>
            <person name="Ma Y."/>
            <person name="Sun W."/>
        </authorList>
    </citation>
    <scope>NUCLEOTIDE SEQUENCE [LARGE SCALE GENOMIC DNA]</scope>
    <source>
        <strain evidence="9">cv. br00</strain>
    </source>
</reference>
<dbReference type="GO" id="GO:0005829">
    <property type="term" value="C:cytosol"/>
    <property type="evidence" value="ECO:0007669"/>
    <property type="project" value="UniProtKB-SubCell"/>
</dbReference>
<evidence type="ECO:0000256" key="1">
    <source>
        <dbReference type="ARBA" id="ARBA00004236"/>
    </source>
</evidence>
<dbReference type="AlphaFoldDB" id="A0A5N5N2Z1"/>
<comment type="caution">
    <text evidence="8">The sequence shown here is derived from an EMBL/GenBank/DDBJ whole genome shotgun (WGS) entry which is preliminary data.</text>
</comment>
<feature type="region of interest" description="Disordered" evidence="7">
    <location>
        <begin position="232"/>
        <end position="253"/>
    </location>
</feature>
<feature type="region of interest" description="Disordered" evidence="7">
    <location>
        <begin position="1"/>
        <end position="47"/>
    </location>
</feature>
<comment type="subcellular location">
    <subcellularLocation>
        <location evidence="1">Cell membrane</location>
    </subcellularLocation>
    <subcellularLocation>
        <location evidence="2">Cytoplasm</location>
        <location evidence="2">Cytosol</location>
    </subcellularLocation>
</comment>
<proteinExistence type="inferred from homology"/>
<keyword evidence="9" id="KW-1185">Reference proteome</keyword>
<feature type="compositionally biased region" description="Low complexity" evidence="7">
    <location>
        <begin position="8"/>
        <end position="31"/>
    </location>
</feature>
<evidence type="ECO:0000256" key="3">
    <source>
        <dbReference type="ARBA" id="ARBA00022475"/>
    </source>
</evidence>
<feature type="compositionally biased region" description="Low complexity" evidence="7">
    <location>
        <begin position="310"/>
        <end position="327"/>
    </location>
</feature>
<sequence>MSEDSSSSEETNTPTSSISQDTFTTETTTITAVNVPPETSPSSSSSSTHLAIQSLSSILTTMPPPLLSSQDQDPAFSLLHDPDISSQVSSLLRLPDSGAGDNSLCRWFYDTFQSSEPQLQLVVLRFLPIIAGLYLSRVPLKKPLAGFEAVLLALYAHETTSRAGQAITVNVPDLSYSTVISPSLEPHGTVRSPRRARIVGVALELYYSKISLMPVGSKIDLCDFFKVWSGQDDDSSRDCESDQDDQESATKEGRIPLPWEILQPVLRILGHCLLGPKQDKELIRAACTACRSLYSRQSDAFDTGVMQSSPGAGPKAAGPGPETGAGASAGAAALFAGTAEMTARMPSTSPTVFGVRVKAGGLLGALGDVDTRLTEVDS</sequence>
<evidence type="ECO:0000313" key="9">
    <source>
        <dbReference type="Proteomes" id="UP000326939"/>
    </source>
</evidence>
<evidence type="ECO:0000256" key="7">
    <source>
        <dbReference type="SAM" id="MobiDB-lite"/>
    </source>
</evidence>
<dbReference type="EMBL" id="VDCV01000004">
    <property type="protein sequence ID" value="KAB5561612.1"/>
    <property type="molecule type" value="Genomic_DNA"/>
</dbReference>
<evidence type="ECO:0000313" key="8">
    <source>
        <dbReference type="EMBL" id="KAB5561612.1"/>
    </source>
</evidence>
<dbReference type="PANTHER" id="PTHR31220:SF10">
    <property type="entry name" value="HYCCIN"/>
    <property type="match status" value="1"/>
</dbReference>
<dbReference type="InterPro" id="IPR018619">
    <property type="entry name" value="Hyccin"/>
</dbReference>
<evidence type="ECO:0000256" key="4">
    <source>
        <dbReference type="ARBA" id="ARBA00022490"/>
    </source>
</evidence>
<dbReference type="Proteomes" id="UP000326939">
    <property type="component" value="Chromosome 4"/>
</dbReference>
<dbReference type="PANTHER" id="PTHR31220">
    <property type="entry name" value="HYCCIN RELATED"/>
    <property type="match status" value="1"/>
</dbReference>
<keyword evidence="4" id="KW-0963">Cytoplasm</keyword>
<keyword evidence="3" id="KW-1003">Cell membrane</keyword>
<dbReference type="GO" id="GO:0072659">
    <property type="term" value="P:protein localization to plasma membrane"/>
    <property type="evidence" value="ECO:0007669"/>
    <property type="project" value="TreeGrafter"/>
</dbReference>
<organism evidence="8 9">
    <name type="scientific">Salix brachista</name>
    <dbReference type="NCBI Taxonomy" id="2182728"/>
    <lineage>
        <taxon>Eukaryota</taxon>
        <taxon>Viridiplantae</taxon>
        <taxon>Streptophyta</taxon>
        <taxon>Embryophyta</taxon>
        <taxon>Tracheophyta</taxon>
        <taxon>Spermatophyta</taxon>
        <taxon>Magnoliopsida</taxon>
        <taxon>eudicotyledons</taxon>
        <taxon>Gunneridae</taxon>
        <taxon>Pentapetalae</taxon>
        <taxon>rosids</taxon>
        <taxon>fabids</taxon>
        <taxon>Malpighiales</taxon>
        <taxon>Salicaceae</taxon>
        <taxon>Saliceae</taxon>
        <taxon>Salix</taxon>
    </lineage>
</organism>
<evidence type="ECO:0000256" key="2">
    <source>
        <dbReference type="ARBA" id="ARBA00004514"/>
    </source>
</evidence>
<evidence type="ECO:0008006" key="10">
    <source>
        <dbReference type="Google" id="ProtNLM"/>
    </source>
</evidence>
<evidence type="ECO:0000256" key="6">
    <source>
        <dbReference type="ARBA" id="ARBA00034482"/>
    </source>
</evidence>
<evidence type="ECO:0000256" key="5">
    <source>
        <dbReference type="ARBA" id="ARBA00023136"/>
    </source>
</evidence>
<protein>
    <recommendedName>
        <fullName evidence="10">Hyccin</fullName>
    </recommendedName>
</protein>
<feature type="region of interest" description="Disordered" evidence="7">
    <location>
        <begin position="304"/>
        <end position="327"/>
    </location>
</feature>